<evidence type="ECO:0000313" key="6">
    <source>
        <dbReference type="Proteomes" id="UP001493487"/>
    </source>
</evidence>
<dbReference type="EMBL" id="JASKHM010000010">
    <property type="protein sequence ID" value="MEQ4484351.1"/>
    <property type="molecule type" value="Genomic_DNA"/>
</dbReference>
<dbReference type="InterPro" id="IPR003313">
    <property type="entry name" value="AraC-bd"/>
</dbReference>
<accession>A0ABV1KWH3</accession>
<sequence length="285" mass="32643">MALELYGHNDRSVFRSSRLPELLYTGQIDRDPNWSFPAHKHDNLSEIIYVSEGKGRFRIGDRVVHASKGDILIYNAGVSHEEKSDPDNPLVTYFCGVGQLFIVGAPDGALLPPEASPHVRTYQYADQIESLITQIFEELRNQVIGYDTMTRYLLASLIVLIFRIIKITQPDIQHTESLAGRIKNFLDSNYTQNMALSEIANRLYISPYYLSHLFKQETGFSPVNYIINKRIEEAKELLKATDQSVVDISQHVGYDNSNYFSNLFKKIVGESPSKYRTRYQPINNR</sequence>
<evidence type="ECO:0000313" key="5">
    <source>
        <dbReference type="EMBL" id="MEQ4484351.1"/>
    </source>
</evidence>
<organism evidence="5 6">
    <name type="scientific">Cohnella silvisoli</name>
    <dbReference type="NCBI Taxonomy" id="2873699"/>
    <lineage>
        <taxon>Bacteria</taxon>
        <taxon>Bacillati</taxon>
        <taxon>Bacillota</taxon>
        <taxon>Bacilli</taxon>
        <taxon>Bacillales</taxon>
        <taxon>Paenibacillaceae</taxon>
        <taxon>Cohnella</taxon>
    </lineage>
</organism>
<dbReference type="RefSeq" id="WP_232186729.1">
    <property type="nucleotide sequence ID" value="NZ_JAIOAP010000009.1"/>
</dbReference>
<evidence type="ECO:0000256" key="3">
    <source>
        <dbReference type="ARBA" id="ARBA00023163"/>
    </source>
</evidence>
<keyword evidence="1" id="KW-0805">Transcription regulation</keyword>
<name>A0ABV1KWH3_9BACL</name>
<dbReference type="Proteomes" id="UP001493487">
    <property type="component" value="Unassembled WGS sequence"/>
</dbReference>
<gene>
    <name evidence="5" type="ORF">QJS35_18295</name>
</gene>
<dbReference type="InterPro" id="IPR020449">
    <property type="entry name" value="Tscrpt_reg_AraC-type_HTH"/>
</dbReference>
<dbReference type="InterPro" id="IPR009057">
    <property type="entry name" value="Homeodomain-like_sf"/>
</dbReference>
<dbReference type="PRINTS" id="PR00032">
    <property type="entry name" value="HTHARAC"/>
</dbReference>
<comment type="caution">
    <text evidence="5">The sequence shown here is derived from an EMBL/GenBank/DDBJ whole genome shotgun (WGS) entry which is preliminary data.</text>
</comment>
<protein>
    <submittedName>
        <fullName evidence="5">AraC family transcriptional regulator</fullName>
    </submittedName>
</protein>
<dbReference type="PROSITE" id="PS01124">
    <property type="entry name" value="HTH_ARAC_FAMILY_2"/>
    <property type="match status" value="1"/>
</dbReference>
<evidence type="ECO:0000259" key="4">
    <source>
        <dbReference type="PROSITE" id="PS01124"/>
    </source>
</evidence>
<keyword evidence="2" id="KW-0238">DNA-binding</keyword>
<dbReference type="Gene3D" id="1.10.10.60">
    <property type="entry name" value="Homeodomain-like"/>
    <property type="match status" value="2"/>
</dbReference>
<dbReference type="Pfam" id="PF12833">
    <property type="entry name" value="HTH_18"/>
    <property type="match status" value="1"/>
</dbReference>
<dbReference type="InterPro" id="IPR037923">
    <property type="entry name" value="HTH-like"/>
</dbReference>
<evidence type="ECO:0000256" key="1">
    <source>
        <dbReference type="ARBA" id="ARBA00023015"/>
    </source>
</evidence>
<dbReference type="Gene3D" id="2.60.120.10">
    <property type="entry name" value="Jelly Rolls"/>
    <property type="match status" value="1"/>
</dbReference>
<proteinExistence type="predicted"/>
<dbReference type="InterPro" id="IPR014710">
    <property type="entry name" value="RmlC-like_jellyroll"/>
</dbReference>
<dbReference type="InterPro" id="IPR018060">
    <property type="entry name" value="HTH_AraC"/>
</dbReference>
<dbReference type="SUPFAM" id="SSF51215">
    <property type="entry name" value="Regulatory protein AraC"/>
    <property type="match status" value="1"/>
</dbReference>
<dbReference type="CDD" id="cd02208">
    <property type="entry name" value="cupin_RmlC-like"/>
    <property type="match status" value="1"/>
</dbReference>
<dbReference type="SUPFAM" id="SSF46689">
    <property type="entry name" value="Homeodomain-like"/>
    <property type="match status" value="2"/>
</dbReference>
<dbReference type="PANTHER" id="PTHR43280">
    <property type="entry name" value="ARAC-FAMILY TRANSCRIPTIONAL REGULATOR"/>
    <property type="match status" value="1"/>
</dbReference>
<dbReference type="PANTHER" id="PTHR43280:SF30">
    <property type="entry name" value="MMSAB OPERON REGULATORY PROTEIN"/>
    <property type="match status" value="1"/>
</dbReference>
<feature type="domain" description="HTH araC/xylS-type" evidence="4">
    <location>
        <begin position="180"/>
        <end position="278"/>
    </location>
</feature>
<dbReference type="SMART" id="SM00342">
    <property type="entry name" value="HTH_ARAC"/>
    <property type="match status" value="1"/>
</dbReference>
<keyword evidence="6" id="KW-1185">Reference proteome</keyword>
<dbReference type="PROSITE" id="PS00041">
    <property type="entry name" value="HTH_ARAC_FAMILY_1"/>
    <property type="match status" value="1"/>
</dbReference>
<reference evidence="5 6" key="1">
    <citation type="journal article" date="2023" name="Genome Announc.">
        <title>Pan-Genome Analyses of the Genus Cohnella and Proposal of the Novel Species Cohnella silvisoli sp. nov., Isolated from Forest Soil.</title>
        <authorList>
            <person name="Wang C."/>
            <person name="Mao L."/>
            <person name="Bao G."/>
            <person name="Zhu H."/>
        </authorList>
    </citation>
    <scope>NUCLEOTIDE SEQUENCE [LARGE SCALE GENOMIC DNA]</scope>
    <source>
        <strain evidence="5 6">NL03-T5-1</strain>
    </source>
</reference>
<evidence type="ECO:0000256" key="2">
    <source>
        <dbReference type="ARBA" id="ARBA00023125"/>
    </source>
</evidence>
<dbReference type="Pfam" id="PF02311">
    <property type="entry name" value="AraC_binding"/>
    <property type="match status" value="1"/>
</dbReference>
<dbReference type="InterPro" id="IPR018062">
    <property type="entry name" value="HTH_AraC-typ_CS"/>
</dbReference>
<keyword evidence="3" id="KW-0804">Transcription</keyword>